<feature type="region of interest" description="Disordered" evidence="2">
    <location>
        <begin position="50"/>
        <end position="90"/>
    </location>
</feature>
<gene>
    <name evidence="3" type="ORF">GSLYS_00004967001</name>
</gene>
<protein>
    <recommendedName>
        <fullName evidence="5">cGMP-dependent protein kinase N-terminal coiled-coil domain-containing protein</fullName>
    </recommendedName>
</protein>
<evidence type="ECO:0000313" key="3">
    <source>
        <dbReference type="EMBL" id="CAL1530842.1"/>
    </source>
</evidence>
<evidence type="ECO:0008006" key="5">
    <source>
        <dbReference type="Google" id="ProtNLM"/>
    </source>
</evidence>
<dbReference type="AlphaFoldDB" id="A0AAV2HAN8"/>
<comment type="caution">
    <text evidence="3">The sequence shown here is derived from an EMBL/GenBank/DDBJ whole genome shotgun (WGS) entry which is preliminary data.</text>
</comment>
<keyword evidence="1" id="KW-0175">Coiled coil</keyword>
<dbReference type="CDD" id="cd12085">
    <property type="entry name" value="DD_cGKI-alpha"/>
    <property type="match status" value="1"/>
</dbReference>
<dbReference type="Gene3D" id="1.20.5.490">
    <property type="entry name" value="Single helix bin"/>
    <property type="match status" value="1"/>
</dbReference>
<name>A0AAV2HAN8_LYMST</name>
<feature type="compositionally biased region" description="Basic residues" evidence="2">
    <location>
        <begin position="81"/>
        <end position="90"/>
    </location>
</feature>
<accession>A0AAV2HAN8</accession>
<keyword evidence="4" id="KW-1185">Reference proteome</keyword>
<reference evidence="3 4" key="1">
    <citation type="submission" date="2024-04" db="EMBL/GenBank/DDBJ databases">
        <authorList>
            <consortium name="Genoscope - CEA"/>
            <person name="William W."/>
        </authorList>
    </citation>
    <scope>NUCLEOTIDE SEQUENCE [LARGE SCALE GENOMIC DNA]</scope>
</reference>
<dbReference type="EMBL" id="CAXITT010000076">
    <property type="protein sequence ID" value="CAL1530842.1"/>
    <property type="molecule type" value="Genomic_DNA"/>
</dbReference>
<evidence type="ECO:0000256" key="1">
    <source>
        <dbReference type="SAM" id="Coils"/>
    </source>
</evidence>
<feature type="coiled-coil region" evidence="1">
    <location>
        <begin position="4"/>
        <end position="45"/>
    </location>
</feature>
<sequence>MGSLQEMERLLRSKDEKIKDLQRLLEEKEDKIIQLRSKLDKFQSILPQTHSNFIGGPRKQRAQGISAEPQAMRNSDISKSVSRKFSKTNR</sequence>
<evidence type="ECO:0000256" key="2">
    <source>
        <dbReference type="SAM" id="MobiDB-lite"/>
    </source>
</evidence>
<evidence type="ECO:0000313" key="4">
    <source>
        <dbReference type="Proteomes" id="UP001497497"/>
    </source>
</evidence>
<organism evidence="3 4">
    <name type="scientific">Lymnaea stagnalis</name>
    <name type="common">Great pond snail</name>
    <name type="synonym">Helix stagnalis</name>
    <dbReference type="NCBI Taxonomy" id="6523"/>
    <lineage>
        <taxon>Eukaryota</taxon>
        <taxon>Metazoa</taxon>
        <taxon>Spiralia</taxon>
        <taxon>Lophotrochozoa</taxon>
        <taxon>Mollusca</taxon>
        <taxon>Gastropoda</taxon>
        <taxon>Heterobranchia</taxon>
        <taxon>Euthyneura</taxon>
        <taxon>Panpulmonata</taxon>
        <taxon>Hygrophila</taxon>
        <taxon>Lymnaeoidea</taxon>
        <taxon>Lymnaeidae</taxon>
        <taxon>Lymnaea</taxon>
    </lineage>
</organism>
<proteinExistence type="predicted"/>
<dbReference type="Proteomes" id="UP001497497">
    <property type="component" value="Unassembled WGS sequence"/>
</dbReference>